<organism evidence="7 8">
    <name type="scientific">Pedosphaera parvula (strain Ellin514)</name>
    <dbReference type="NCBI Taxonomy" id="320771"/>
    <lineage>
        <taxon>Bacteria</taxon>
        <taxon>Pseudomonadati</taxon>
        <taxon>Verrucomicrobiota</taxon>
        <taxon>Pedosphaerae</taxon>
        <taxon>Pedosphaerales</taxon>
        <taxon>Pedosphaeraceae</taxon>
        <taxon>Pedosphaera</taxon>
    </lineage>
</organism>
<evidence type="ECO:0000313" key="8">
    <source>
        <dbReference type="Proteomes" id="UP000003688"/>
    </source>
</evidence>
<evidence type="ECO:0000256" key="3">
    <source>
        <dbReference type="ARBA" id="ARBA00022691"/>
    </source>
</evidence>
<dbReference type="InterPro" id="IPR029063">
    <property type="entry name" value="SAM-dependent_MTases_sf"/>
</dbReference>
<dbReference type="Gene3D" id="3.40.50.150">
    <property type="entry name" value="Vaccinia Virus protein VP39"/>
    <property type="match status" value="1"/>
</dbReference>
<comment type="caution">
    <text evidence="7">The sequence shown here is derived from an EMBL/GenBank/DDBJ whole genome shotgun (WGS) entry which is preliminary data.</text>
</comment>
<dbReference type="GO" id="GO:0003723">
    <property type="term" value="F:RNA binding"/>
    <property type="evidence" value="ECO:0007669"/>
    <property type="project" value="UniProtKB-UniRule"/>
</dbReference>
<accession>B9XMS1</accession>
<dbReference type="PROSITE" id="PS51686">
    <property type="entry name" value="SAM_MT_RSMB_NOP"/>
    <property type="match status" value="1"/>
</dbReference>
<protein>
    <submittedName>
        <fullName evidence="7">Fmu (Sun) domain protein</fullName>
    </submittedName>
</protein>
<keyword evidence="4 5" id="KW-0694">RNA-binding</keyword>
<dbReference type="GO" id="GO:0008173">
    <property type="term" value="F:RNA methyltransferase activity"/>
    <property type="evidence" value="ECO:0007669"/>
    <property type="project" value="InterPro"/>
</dbReference>
<dbReference type="PRINTS" id="PR02008">
    <property type="entry name" value="RCMTFAMILY"/>
</dbReference>
<gene>
    <name evidence="7" type="ORF">Cflav_PD1679</name>
</gene>
<dbReference type="InterPro" id="IPR023267">
    <property type="entry name" value="RCMT"/>
</dbReference>
<dbReference type="RefSeq" id="WP_007417110.1">
    <property type="nucleotide sequence ID" value="NZ_ABOX02000036.1"/>
</dbReference>
<dbReference type="AlphaFoldDB" id="B9XMS1"/>
<name>B9XMS1_PEDPL</name>
<feature type="domain" description="SAM-dependent MTase RsmB/NOP-type" evidence="6">
    <location>
        <begin position="95"/>
        <end position="374"/>
    </location>
</feature>
<dbReference type="PANTHER" id="PTHR22807">
    <property type="entry name" value="NOP2 YEAST -RELATED NOL1/NOP2/FMU SUN DOMAIN-CONTAINING"/>
    <property type="match status" value="1"/>
</dbReference>
<dbReference type="OrthoDB" id="9810297at2"/>
<dbReference type="SUPFAM" id="SSF53335">
    <property type="entry name" value="S-adenosyl-L-methionine-dependent methyltransferases"/>
    <property type="match status" value="1"/>
</dbReference>
<keyword evidence="2 5" id="KW-0808">Transferase</keyword>
<dbReference type="EMBL" id="ABOX02000036">
    <property type="protein sequence ID" value="EEF58846.1"/>
    <property type="molecule type" value="Genomic_DNA"/>
</dbReference>
<dbReference type="PANTHER" id="PTHR22807:SF30">
    <property type="entry name" value="28S RRNA (CYTOSINE(4447)-C(5))-METHYLTRANSFERASE-RELATED"/>
    <property type="match status" value="1"/>
</dbReference>
<keyword evidence="8" id="KW-1185">Reference proteome</keyword>
<evidence type="ECO:0000256" key="5">
    <source>
        <dbReference type="PROSITE-ProRule" id="PRU01023"/>
    </source>
</evidence>
<dbReference type="InterPro" id="IPR001678">
    <property type="entry name" value="MeTrfase_RsmB-F_NOP2_dom"/>
</dbReference>
<sequence length="375" mass="42144">MSQTILSIAAKVIAKANRERPADAQLRTELRGQKGVSPEDGRYISETVFAYYRWYGWLDRSQSMEEQLRQARKLNRAFLNEPASIPDSDFVKAVPEWTKDHVDVSTAWLKSLQLEPKLWLRARPGKGRELAEKLGECWIAGDGPLSETLEYEGSQDLFRTPEFHAGEFELQDISSQMVGLICAPNPGETWWDACAGEGGKTLHLGDLMQNKGLIWASDRAEWRLKRLKLRAGRAKIFNYRSVIWDGGAKLPTKTKFNGILIDAPCSGVGTWQRNPHARWTTTLKDVQELAEVQKQLIAYAMPALKPGGKLVYSVCTLTREETSEVAAEISKRFPELKVMSLINPLKPGTTSEQIWFSPQEMGGNGMFVCAWQKAG</sequence>
<comment type="caution">
    <text evidence="5">Lacks conserved residue(s) required for the propagation of feature annotation.</text>
</comment>
<evidence type="ECO:0000256" key="1">
    <source>
        <dbReference type="ARBA" id="ARBA00022603"/>
    </source>
</evidence>
<proteinExistence type="inferred from homology"/>
<dbReference type="InterPro" id="IPR049560">
    <property type="entry name" value="MeTrfase_RsmB-F_NOP2_cat"/>
</dbReference>
<keyword evidence="3 5" id="KW-0949">S-adenosyl-L-methionine</keyword>
<evidence type="ECO:0000259" key="6">
    <source>
        <dbReference type="PROSITE" id="PS51686"/>
    </source>
</evidence>
<evidence type="ECO:0000313" key="7">
    <source>
        <dbReference type="EMBL" id="EEF58846.1"/>
    </source>
</evidence>
<dbReference type="GO" id="GO:0001510">
    <property type="term" value="P:RNA methylation"/>
    <property type="evidence" value="ECO:0007669"/>
    <property type="project" value="InterPro"/>
</dbReference>
<reference evidence="7 8" key="1">
    <citation type="journal article" date="2011" name="J. Bacteriol.">
        <title>Genome sequence of 'Pedosphaera parvula' Ellin514, an aerobic Verrucomicrobial isolate from pasture soil.</title>
        <authorList>
            <person name="Kant R."/>
            <person name="van Passel M.W."/>
            <person name="Sangwan P."/>
            <person name="Palva A."/>
            <person name="Lucas S."/>
            <person name="Copeland A."/>
            <person name="Lapidus A."/>
            <person name="Glavina Del Rio T."/>
            <person name="Dalin E."/>
            <person name="Tice H."/>
            <person name="Bruce D."/>
            <person name="Goodwin L."/>
            <person name="Pitluck S."/>
            <person name="Chertkov O."/>
            <person name="Larimer F.W."/>
            <person name="Land M.L."/>
            <person name="Hauser L."/>
            <person name="Brettin T.S."/>
            <person name="Detter J.C."/>
            <person name="Han S."/>
            <person name="de Vos W.M."/>
            <person name="Janssen P.H."/>
            <person name="Smidt H."/>
        </authorList>
    </citation>
    <scope>NUCLEOTIDE SEQUENCE [LARGE SCALE GENOMIC DNA]</scope>
    <source>
        <strain evidence="7 8">Ellin514</strain>
    </source>
</reference>
<feature type="binding site" evidence="5">
    <location>
        <position position="245"/>
    </location>
    <ligand>
        <name>S-adenosyl-L-methionine</name>
        <dbReference type="ChEBI" id="CHEBI:59789"/>
    </ligand>
</feature>
<evidence type="ECO:0000256" key="4">
    <source>
        <dbReference type="ARBA" id="ARBA00022884"/>
    </source>
</evidence>
<dbReference type="Pfam" id="PF01189">
    <property type="entry name" value="Methyltr_RsmB-F"/>
    <property type="match status" value="1"/>
</dbReference>
<feature type="binding site" evidence="5">
    <location>
        <position position="218"/>
    </location>
    <ligand>
        <name>S-adenosyl-L-methionine</name>
        <dbReference type="ChEBI" id="CHEBI:59789"/>
    </ligand>
</feature>
<feature type="active site" description="Nucleophile" evidence="5">
    <location>
        <position position="315"/>
    </location>
</feature>
<keyword evidence="1 5" id="KW-0489">Methyltransferase</keyword>
<evidence type="ECO:0000256" key="2">
    <source>
        <dbReference type="ARBA" id="ARBA00022679"/>
    </source>
</evidence>
<dbReference type="Proteomes" id="UP000003688">
    <property type="component" value="Unassembled WGS sequence"/>
</dbReference>
<feature type="binding site" evidence="5">
    <location>
        <position position="262"/>
    </location>
    <ligand>
        <name>S-adenosyl-L-methionine</name>
        <dbReference type="ChEBI" id="CHEBI:59789"/>
    </ligand>
</feature>
<comment type="similarity">
    <text evidence="5">Belongs to the class I-like SAM-binding methyltransferase superfamily. RsmB/NOP family.</text>
</comment>
<dbReference type="STRING" id="320771.Cflav_PD1679"/>